<protein>
    <submittedName>
        <fullName evidence="1">Uncharacterized protein</fullName>
    </submittedName>
</protein>
<accession>A0AAN7WLA6</accession>
<sequence>MDTYITSNVPFAAQIEDIRKYILDFEKLKKNNKHIINGCGYSPSHNLKSMHNSPSCNNQKQSHLNQYKNCYQNFNYSSRNPRYKGNNFLNSNKGSYSSTNDNVYYPLNSKSRKNLPYYNLGSSKNIDNNTTNNRHLKSEMVPNNIRHQNLNIPNQHNNIYSTYCSGISDMKMSQSINHLDNFQQISNWNKDQISFDSKKALLVKSLYDTYSHNGITNKFDPYQAMNSGHDMQIDYNNKIQLSLSANSSLYLNGPQQLSPIFPTENFNDKVDILMTNSNLPNTNTFQYDIDSSKKDIFNSSLNKNLIEKAYLSHNFTSSPSPISSNETKFNNNISPVSSNYIIPTDNNRTYMDNSSQSIGYIMPYSSNLFTNSSISQYYNSANNIIDQKISLLQHDTHRYKNGENDIVSGTSFGWSFTDIKKQTGIEGSNTIPFVNGTNKNISLPNLNKSFKIWNDDMKVWS</sequence>
<gene>
    <name evidence="1" type="ORF">RI543_003361</name>
</gene>
<dbReference type="AlphaFoldDB" id="A0AAN7WLA6"/>
<proteinExistence type="predicted"/>
<reference evidence="2" key="1">
    <citation type="submission" date="2023-07" db="EMBL/GenBank/DDBJ databases">
        <title>A draft genome of Kazachstania heterogenica Y-27499.</title>
        <authorList>
            <person name="Donic C."/>
            <person name="Kralova J.S."/>
            <person name="Fidel L."/>
            <person name="Ben-Dor S."/>
            <person name="Jung S."/>
        </authorList>
    </citation>
    <scope>NUCLEOTIDE SEQUENCE [LARGE SCALE GENOMIC DNA]</scope>
    <source>
        <strain evidence="2">Y27499</strain>
    </source>
</reference>
<evidence type="ECO:0000313" key="2">
    <source>
        <dbReference type="Proteomes" id="UP001306508"/>
    </source>
</evidence>
<comment type="caution">
    <text evidence="1">The sequence shown here is derived from an EMBL/GenBank/DDBJ whole genome shotgun (WGS) entry which is preliminary data.</text>
</comment>
<dbReference type="EMBL" id="JAWIZZ010000047">
    <property type="protein sequence ID" value="KAK5779470.1"/>
    <property type="molecule type" value="Genomic_DNA"/>
</dbReference>
<keyword evidence="2" id="KW-1185">Reference proteome</keyword>
<name>A0AAN7WLA6_9SACH</name>
<dbReference type="Proteomes" id="UP001306508">
    <property type="component" value="Unassembled WGS sequence"/>
</dbReference>
<evidence type="ECO:0000313" key="1">
    <source>
        <dbReference type="EMBL" id="KAK5779470.1"/>
    </source>
</evidence>
<organism evidence="1 2">
    <name type="scientific">Arxiozyma heterogenica</name>
    <dbReference type="NCBI Taxonomy" id="278026"/>
    <lineage>
        <taxon>Eukaryota</taxon>
        <taxon>Fungi</taxon>
        <taxon>Dikarya</taxon>
        <taxon>Ascomycota</taxon>
        <taxon>Saccharomycotina</taxon>
        <taxon>Saccharomycetes</taxon>
        <taxon>Saccharomycetales</taxon>
        <taxon>Saccharomycetaceae</taxon>
        <taxon>Arxiozyma</taxon>
    </lineage>
</organism>